<feature type="compositionally biased region" description="Basic residues" evidence="1">
    <location>
        <begin position="44"/>
        <end position="53"/>
    </location>
</feature>
<protein>
    <submittedName>
        <fullName evidence="2">Uncharacterized protein</fullName>
    </submittedName>
</protein>
<evidence type="ECO:0000256" key="1">
    <source>
        <dbReference type="SAM" id="MobiDB-lite"/>
    </source>
</evidence>
<sequence length="330" mass="38315">MARTKGAAASYDQHLLQWGSVWRVTGPASHLLSRRLDYPDPRPKQKPPKKRQNPPRNPTHDALLQAVYTTLPREIRDLIYAELLGEDIQETLFCVRLPSIVYEDRTKQPVLQRDMWAPALQESVVWPGATASHPALQREIVQLLYEQGRFCVTQPHIGNLSLLLETDILFGTDLVPSRHIRHLTFDLGCWARPDAERNRWPSMLASKRRRVRYAHMRSFPERLRFALHALSNPARSCKVQIWFEVEDFKWFPGRRLETLCTQFFAQTLNGDGMEKWRDVVTVERWDFGRASRKSVDWTVGRGIQRNESGRTMFEDEDLDWLGEFGGVVGL</sequence>
<name>A0A6G1IP71_9PLEO</name>
<keyword evidence="3" id="KW-1185">Reference proteome</keyword>
<feature type="compositionally biased region" description="Basic and acidic residues" evidence="1">
    <location>
        <begin position="34"/>
        <end position="43"/>
    </location>
</feature>
<reference evidence="2" key="1">
    <citation type="journal article" date="2020" name="Stud. Mycol.">
        <title>101 Dothideomycetes genomes: a test case for predicting lifestyles and emergence of pathogens.</title>
        <authorList>
            <person name="Haridas S."/>
            <person name="Albert R."/>
            <person name="Binder M."/>
            <person name="Bloem J."/>
            <person name="Labutti K."/>
            <person name="Salamov A."/>
            <person name="Andreopoulos B."/>
            <person name="Baker S."/>
            <person name="Barry K."/>
            <person name="Bills G."/>
            <person name="Bluhm B."/>
            <person name="Cannon C."/>
            <person name="Castanera R."/>
            <person name="Culley D."/>
            <person name="Daum C."/>
            <person name="Ezra D."/>
            <person name="Gonzalez J."/>
            <person name="Henrissat B."/>
            <person name="Kuo A."/>
            <person name="Liang C."/>
            <person name="Lipzen A."/>
            <person name="Lutzoni F."/>
            <person name="Magnuson J."/>
            <person name="Mondo S."/>
            <person name="Nolan M."/>
            <person name="Ohm R."/>
            <person name="Pangilinan J."/>
            <person name="Park H.-J."/>
            <person name="Ramirez L."/>
            <person name="Alfaro M."/>
            <person name="Sun H."/>
            <person name="Tritt A."/>
            <person name="Yoshinaga Y."/>
            <person name="Zwiers L.-H."/>
            <person name="Turgeon B."/>
            <person name="Goodwin S."/>
            <person name="Spatafora J."/>
            <person name="Crous P."/>
            <person name="Grigoriev I."/>
        </authorList>
    </citation>
    <scope>NUCLEOTIDE SEQUENCE</scope>
    <source>
        <strain evidence="2">CBS 122367</strain>
    </source>
</reference>
<dbReference type="EMBL" id="MU005601">
    <property type="protein sequence ID" value="KAF2679783.1"/>
    <property type="molecule type" value="Genomic_DNA"/>
</dbReference>
<evidence type="ECO:0000313" key="2">
    <source>
        <dbReference type="EMBL" id="KAF2679783.1"/>
    </source>
</evidence>
<accession>A0A6G1IP71</accession>
<dbReference type="AlphaFoldDB" id="A0A6G1IP71"/>
<dbReference type="Proteomes" id="UP000799291">
    <property type="component" value="Unassembled WGS sequence"/>
</dbReference>
<feature type="region of interest" description="Disordered" evidence="1">
    <location>
        <begin position="33"/>
        <end position="60"/>
    </location>
</feature>
<gene>
    <name evidence="2" type="ORF">K458DRAFT_422075</name>
</gene>
<organism evidence="2 3">
    <name type="scientific">Lentithecium fluviatile CBS 122367</name>
    <dbReference type="NCBI Taxonomy" id="1168545"/>
    <lineage>
        <taxon>Eukaryota</taxon>
        <taxon>Fungi</taxon>
        <taxon>Dikarya</taxon>
        <taxon>Ascomycota</taxon>
        <taxon>Pezizomycotina</taxon>
        <taxon>Dothideomycetes</taxon>
        <taxon>Pleosporomycetidae</taxon>
        <taxon>Pleosporales</taxon>
        <taxon>Massarineae</taxon>
        <taxon>Lentitheciaceae</taxon>
        <taxon>Lentithecium</taxon>
    </lineage>
</organism>
<proteinExistence type="predicted"/>
<evidence type="ECO:0000313" key="3">
    <source>
        <dbReference type="Proteomes" id="UP000799291"/>
    </source>
</evidence>